<dbReference type="STRING" id="1123401.GCA_000621325_02223"/>
<dbReference type="EMBL" id="MTEJ01000689">
    <property type="protein sequence ID" value="OQW99644.1"/>
    <property type="molecule type" value="Genomic_DNA"/>
</dbReference>
<sequence>MSETRISVETFKQNLTAVAQPDFKHNMSSEGNCSENEPYAMQVIDDSMEPEFAKGCVIVIDPTGIVRDGAYVFAIDDKDEYIFRQLRIVEGKYILVALNDDYEAIEISGMNRIEGVITQRSAGSYRPPNGKRRTYHKWYDK</sequence>
<proteinExistence type="predicted"/>
<evidence type="ECO:0000259" key="1">
    <source>
        <dbReference type="Pfam" id="PF00717"/>
    </source>
</evidence>
<organism evidence="2 3">
    <name type="scientific">Thiothrix lacustris</name>
    <dbReference type="NCBI Taxonomy" id="525917"/>
    <lineage>
        <taxon>Bacteria</taxon>
        <taxon>Pseudomonadati</taxon>
        <taxon>Pseudomonadota</taxon>
        <taxon>Gammaproteobacteria</taxon>
        <taxon>Thiotrichales</taxon>
        <taxon>Thiotrichaceae</taxon>
        <taxon>Thiothrix</taxon>
    </lineage>
</organism>
<dbReference type="Proteomes" id="UP000192491">
    <property type="component" value="Unassembled WGS sequence"/>
</dbReference>
<feature type="domain" description="Peptidase S24/S26A/S26B/S26C" evidence="1">
    <location>
        <begin position="34"/>
        <end position="115"/>
    </location>
</feature>
<protein>
    <submittedName>
        <fullName evidence="2">Peptidase</fullName>
    </submittedName>
</protein>
<dbReference type="Gene3D" id="2.10.109.10">
    <property type="entry name" value="Umud Fragment, subunit A"/>
    <property type="match status" value="1"/>
</dbReference>
<dbReference type="InterPro" id="IPR039418">
    <property type="entry name" value="LexA-like"/>
</dbReference>
<dbReference type="SUPFAM" id="SSF51306">
    <property type="entry name" value="LexA/Signal peptidase"/>
    <property type="match status" value="1"/>
</dbReference>
<evidence type="ECO:0000313" key="3">
    <source>
        <dbReference type="Proteomes" id="UP000192491"/>
    </source>
</evidence>
<dbReference type="InterPro" id="IPR015927">
    <property type="entry name" value="Peptidase_S24_S26A/B/C"/>
</dbReference>
<comment type="caution">
    <text evidence="2">The sequence shown here is derived from an EMBL/GenBank/DDBJ whole genome shotgun (WGS) entry which is preliminary data.</text>
</comment>
<evidence type="ECO:0000313" key="2">
    <source>
        <dbReference type="EMBL" id="OQW99644.1"/>
    </source>
</evidence>
<reference evidence="2 3" key="1">
    <citation type="submission" date="2017-01" db="EMBL/GenBank/DDBJ databases">
        <title>Novel large sulfur bacteria in the metagenomes of groundwater-fed chemosynthetic microbial mats in the Lake Huron basin.</title>
        <authorList>
            <person name="Sharrar A.M."/>
            <person name="Flood B.E."/>
            <person name="Bailey J.V."/>
            <person name="Jones D.S."/>
            <person name="Biddanda B."/>
            <person name="Ruberg S.A."/>
            <person name="Marcus D.N."/>
            <person name="Dick G.J."/>
        </authorList>
    </citation>
    <scope>NUCLEOTIDE SEQUENCE [LARGE SCALE GENOMIC DNA]</scope>
    <source>
        <strain evidence="2">A8</strain>
    </source>
</reference>
<dbReference type="Pfam" id="PF00717">
    <property type="entry name" value="Peptidase_S24"/>
    <property type="match status" value="1"/>
</dbReference>
<name>A0A1Y1Q8I8_9GAMM</name>
<accession>A0A1Y1Q8I8</accession>
<dbReference type="CDD" id="cd06529">
    <property type="entry name" value="S24_LexA-like"/>
    <property type="match status" value="1"/>
</dbReference>
<dbReference type="InterPro" id="IPR036286">
    <property type="entry name" value="LexA/Signal_pep-like_sf"/>
</dbReference>
<gene>
    <name evidence="2" type="ORF">BWK73_50045</name>
</gene>
<dbReference type="AlphaFoldDB" id="A0A1Y1Q8I8"/>